<keyword evidence="2" id="KW-1185">Reference proteome</keyword>
<reference evidence="1" key="1">
    <citation type="submission" date="2017-07" db="EMBL/GenBank/DDBJ databases">
        <title>Taro Niue Genome Assembly and Annotation.</title>
        <authorList>
            <person name="Atibalentja N."/>
            <person name="Keating K."/>
            <person name="Fields C.J."/>
        </authorList>
    </citation>
    <scope>NUCLEOTIDE SEQUENCE</scope>
    <source>
        <strain evidence="1">Niue_2</strain>
        <tissue evidence="1">Leaf</tissue>
    </source>
</reference>
<proteinExistence type="predicted"/>
<evidence type="ECO:0000313" key="1">
    <source>
        <dbReference type="EMBL" id="MQL86615.1"/>
    </source>
</evidence>
<dbReference type="EMBL" id="NMUH01000915">
    <property type="protein sequence ID" value="MQL86615.1"/>
    <property type="molecule type" value="Genomic_DNA"/>
</dbReference>
<evidence type="ECO:0000313" key="2">
    <source>
        <dbReference type="Proteomes" id="UP000652761"/>
    </source>
</evidence>
<sequence length="116" mass="12240">MSFSRGCLVSLGVTPGCSFPTSWRSGVFGVCVVRLWSHVVALVFRELLCLGGCVQRVASAFPAALTGKGLLFEFIAYLTGLNSNPFGSSDPWVAARPLGSLAGVREVGSLQLRPHA</sequence>
<accession>A0A843USM8</accession>
<comment type="caution">
    <text evidence="1">The sequence shown here is derived from an EMBL/GenBank/DDBJ whole genome shotgun (WGS) entry which is preliminary data.</text>
</comment>
<gene>
    <name evidence="1" type="ORF">Taro_019160</name>
</gene>
<dbReference type="AlphaFoldDB" id="A0A843USM8"/>
<protein>
    <submittedName>
        <fullName evidence="1">Uncharacterized protein</fullName>
    </submittedName>
</protein>
<name>A0A843USM8_COLES</name>
<dbReference type="Proteomes" id="UP000652761">
    <property type="component" value="Unassembled WGS sequence"/>
</dbReference>
<organism evidence="1 2">
    <name type="scientific">Colocasia esculenta</name>
    <name type="common">Wild taro</name>
    <name type="synonym">Arum esculentum</name>
    <dbReference type="NCBI Taxonomy" id="4460"/>
    <lineage>
        <taxon>Eukaryota</taxon>
        <taxon>Viridiplantae</taxon>
        <taxon>Streptophyta</taxon>
        <taxon>Embryophyta</taxon>
        <taxon>Tracheophyta</taxon>
        <taxon>Spermatophyta</taxon>
        <taxon>Magnoliopsida</taxon>
        <taxon>Liliopsida</taxon>
        <taxon>Araceae</taxon>
        <taxon>Aroideae</taxon>
        <taxon>Colocasieae</taxon>
        <taxon>Colocasia</taxon>
    </lineage>
</organism>